<dbReference type="PANTHER" id="PTHR33336:SF3">
    <property type="entry name" value="ABM DOMAIN-CONTAINING PROTEIN"/>
    <property type="match status" value="1"/>
</dbReference>
<name>J9G2S4_9ZZZZ</name>
<dbReference type="PANTHER" id="PTHR33336">
    <property type="entry name" value="QUINOL MONOOXYGENASE YGIN-RELATED"/>
    <property type="match status" value="1"/>
</dbReference>
<feature type="domain" description="ABM" evidence="1">
    <location>
        <begin position="2"/>
        <end position="91"/>
    </location>
</feature>
<dbReference type="SUPFAM" id="SSF54909">
    <property type="entry name" value="Dimeric alpha+beta barrel"/>
    <property type="match status" value="1"/>
</dbReference>
<proteinExistence type="predicted"/>
<keyword evidence="2" id="KW-0560">Oxidoreductase</keyword>
<dbReference type="InterPro" id="IPR011008">
    <property type="entry name" value="Dimeric_a/b-barrel"/>
</dbReference>
<dbReference type="PROSITE" id="PS51725">
    <property type="entry name" value="ABM"/>
    <property type="match status" value="1"/>
</dbReference>
<protein>
    <submittedName>
        <fullName evidence="2">Protein containing Antibiotic biosynthesis monooxygenase domain protein</fullName>
    </submittedName>
</protein>
<dbReference type="InterPro" id="IPR007138">
    <property type="entry name" value="ABM_dom"/>
</dbReference>
<organism evidence="2">
    <name type="scientific">gut metagenome</name>
    <dbReference type="NCBI Taxonomy" id="749906"/>
    <lineage>
        <taxon>unclassified sequences</taxon>
        <taxon>metagenomes</taxon>
        <taxon>organismal metagenomes</taxon>
    </lineage>
</organism>
<reference evidence="2" key="1">
    <citation type="journal article" date="2012" name="PLoS ONE">
        <title>Gene sets for utilization of primary and secondary nutrition supplies in the distal gut of endangered iberian lynx.</title>
        <authorList>
            <person name="Alcaide M."/>
            <person name="Messina E."/>
            <person name="Richter M."/>
            <person name="Bargiela R."/>
            <person name="Peplies J."/>
            <person name="Huws S.A."/>
            <person name="Newbold C.J."/>
            <person name="Golyshin P.N."/>
            <person name="Simon M.A."/>
            <person name="Lopez G."/>
            <person name="Yakimov M.M."/>
            <person name="Ferrer M."/>
        </authorList>
    </citation>
    <scope>NUCLEOTIDE SEQUENCE</scope>
</reference>
<accession>J9G2S4</accession>
<dbReference type="EMBL" id="AMCI01003086">
    <property type="protein sequence ID" value="EJX01134.1"/>
    <property type="molecule type" value="Genomic_DNA"/>
</dbReference>
<evidence type="ECO:0000259" key="1">
    <source>
        <dbReference type="PROSITE" id="PS51725"/>
    </source>
</evidence>
<dbReference type="InterPro" id="IPR050744">
    <property type="entry name" value="AI-2_Isomerase_LsrG"/>
</dbReference>
<comment type="caution">
    <text evidence="2">The sequence shown here is derived from an EMBL/GenBank/DDBJ whole genome shotgun (WGS) entry which is preliminary data.</text>
</comment>
<evidence type="ECO:0000313" key="2">
    <source>
        <dbReference type="EMBL" id="EJX01134.1"/>
    </source>
</evidence>
<dbReference type="Gene3D" id="3.30.70.100">
    <property type="match status" value="1"/>
</dbReference>
<gene>
    <name evidence="2" type="ORF">EVA_10756</name>
</gene>
<keyword evidence="2" id="KW-0503">Monooxygenase</keyword>
<dbReference type="Pfam" id="PF03992">
    <property type="entry name" value="ABM"/>
    <property type="match status" value="1"/>
</dbReference>
<sequence length="91" mass="10427">MIRLNCFFKAAEGKYEDALEAAIALTAMSQQEEGNIAYDVFESATRGEVFMICETWADEQVLAAHMETEHFKTYVAQMQECGELKLEKFQF</sequence>
<dbReference type="AlphaFoldDB" id="J9G2S4"/>
<dbReference type="GO" id="GO:0004497">
    <property type="term" value="F:monooxygenase activity"/>
    <property type="evidence" value="ECO:0007669"/>
    <property type="project" value="UniProtKB-KW"/>
</dbReference>